<name>A0ACB5TJQ2_AMBMO</name>
<gene>
    <name evidence="1" type="ORF">Amon02_000855300</name>
</gene>
<sequence>MRLSTSILFSLAASTALAAPIASDFTSSTTSSNASASTPSSSAAIDLNDPVQKQIFGLFGDRISGYSATHAYFDLGDTASLGEKVKRELQSTASASVVYA</sequence>
<evidence type="ECO:0000313" key="2">
    <source>
        <dbReference type="Proteomes" id="UP001165064"/>
    </source>
</evidence>
<accession>A0ACB5TJQ2</accession>
<protein>
    <submittedName>
        <fullName evidence="1">Unnamed protein product</fullName>
    </submittedName>
</protein>
<reference evidence="1" key="1">
    <citation type="submission" date="2023-04" db="EMBL/GenBank/DDBJ databases">
        <title>Ambrosiozyma monospora NBRC 10751.</title>
        <authorList>
            <person name="Ichikawa N."/>
            <person name="Sato H."/>
            <person name="Tonouchi N."/>
        </authorList>
    </citation>
    <scope>NUCLEOTIDE SEQUENCE</scope>
    <source>
        <strain evidence="1">NBRC 10751</strain>
    </source>
</reference>
<comment type="caution">
    <text evidence="1">The sequence shown here is derived from an EMBL/GenBank/DDBJ whole genome shotgun (WGS) entry which is preliminary data.</text>
</comment>
<organism evidence="1 2">
    <name type="scientific">Ambrosiozyma monospora</name>
    <name type="common">Yeast</name>
    <name type="synonym">Endomycopsis monosporus</name>
    <dbReference type="NCBI Taxonomy" id="43982"/>
    <lineage>
        <taxon>Eukaryota</taxon>
        <taxon>Fungi</taxon>
        <taxon>Dikarya</taxon>
        <taxon>Ascomycota</taxon>
        <taxon>Saccharomycotina</taxon>
        <taxon>Pichiomycetes</taxon>
        <taxon>Pichiales</taxon>
        <taxon>Pichiaceae</taxon>
        <taxon>Ambrosiozyma</taxon>
    </lineage>
</organism>
<evidence type="ECO:0000313" key="1">
    <source>
        <dbReference type="EMBL" id="GME89660.1"/>
    </source>
</evidence>
<dbReference type="Proteomes" id="UP001165064">
    <property type="component" value="Unassembled WGS sequence"/>
</dbReference>
<proteinExistence type="predicted"/>
<dbReference type="EMBL" id="BSXS01007639">
    <property type="protein sequence ID" value="GME89660.1"/>
    <property type="molecule type" value="Genomic_DNA"/>
</dbReference>
<keyword evidence="2" id="KW-1185">Reference proteome</keyword>